<keyword evidence="3" id="KW-0378">Hydrolase</keyword>
<dbReference type="InterPro" id="IPR029058">
    <property type="entry name" value="AB_hydrolase_fold"/>
</dbReference>
<dbReference type="SUPFAM" id="SSF53474">
    <property type="entry name" value="alpha/beta-Hydrolases"/>
    <property type="match status" value="1"/>
</dbReference>
<keyword evidence="1" id="KW-0732">Signal</keyword>
<evidence type="ECO:0000259" key="2">
    <source>
        <dbReference type="Pfam" id="PF00561"/>
    </source>
</evidence>
<feature type="domain" description="AB hydrolase-1" evidence="2">
    <location>
        <begin position="53"/>
        <end position="175"/>
    </location>
</feature>
<dbReference type="Pfam" id="PF00561">
    <property type="entry name" value="Abhydrolase_1"/>
    <property type="match status" value="1"/>
</dbReference>
<comment type="caution">
    <text evidence="3">The sequence shown here is derived from an EMBL/GenBank/DDBJ whole genome shotgun (WGS) entry which is preliminary data.</text>
</comment>
<evidence type="ECO:0000313" key="3">
    <source>
        <dbReference type="EMBL" id="MQA19139.1"/>
    </source>
</evidence>
<reference evidence="3 4" key="1">
    <citation type="submission" date="2019-10" db="EMBL/GenBank/DDBJ databases">
        <title>Two novel species isolated from a subtropical stream in China.</title>
        <authorList>
            <person name="Lu H."/>
        </authorList>
    </citation>
    <scope>NUCLEOTIDE SEQUENCE [LARGE SCALE GENOMIC DNA]</scope>
    <source>
        <strain evidence="3 4">FT103W</strain>
    </source>
</reference>
<name>A0A843S4T9_9BURK</name>
<proteinExistence type="predicted"/>
<dbReference type="RefSeq" id="WP_152802716.1">
    <property type="nucleotide sequence ID" value="NZ_WHUF01000002.1"/>
</dbReference>
<dbReference type="Gene3D" id="3.40.50.1820">
    <property type="entry name" value="alpha/beta hydrolase"/>
    <property type="match status" value="1"/>
</dbReference>
<feature type="signal peptide" evidence="1">
    <location>
        <begin position="1"/>
        <end position="27"/>
    </location>
</feature>
<dbReference type="Proteomes" id="UP000444318">
    <property type="component" value="Unassembled WGS sequence"/>
</dbReference>
<evidence type="ECO:0000256" key="1">
    <source>
        <dbReference type="SAM" id="SignalP"/>
    </source>
</evidence>
<dbReference type="EMBL" id="WHUF01000002">
    <property type="protein sequence ID" value="MQA19139.1"/>
    <property type="molecule type" value="Genomic_DNA"/>
</dbReference>
<dbReference type="InterPro" id="IPR050266">
    <property type="entry name" value="AB_hydrolase_sf"/>
</dbReference>
<sequence>MSRPFSRTYAAAALMCAFAMMPAVASAASEQADGVNVGAYHVDAVSAGSGSYTVIFESGFASDLSVWRRVAPEIAKSAKVFVYSRAGIGKSDARPEARTPQRSAAEFEQVIEAAHLSPPFILVGHSYGGYLIRLFAQRHPEQVAGMVFVDASMERFDTELKKIDAAKVAQDQKYLDTLTPAPLKAESKLVDEAFAAASLLPAPKLPDVPAVVLTSTMVREQPEFFMHTVPAVAVWRSLHEQLFTQFSSGSHVVTANSGHNIHLEEPALVAGAIQQVIASATEKEQRRVRKLAQEKLLGTLDRAGALLQSKRDGEAGQLVASALKESGYGENEINGLGYTMLGKRKQPQVAALVMKFNADTFPASANAHDSYGELLLELKQPLQAKAQFQQAIALGTAGGKSPQAMEGYRGNLAKAEKALAQ</sequence>
<feature type="chain" id="PRO_5032541833" evidence="1">
    <location>
        <begin position="28"/>
        <end position="421"/>
    </location>
</feature>
<gene>
    <name evidence="3" type="ORF">GEV01_06375</name>
</gene>
<dbReference type="InterPro" id="IPR000073">
    <property type="entry name" value="AB_hydrolase_1"/>
</dbReference>
<keyword evidence="4" id="KW-1185">Reference proteome</keyword>
<evidence type="ECO:0000313" key="4">
    <source>
        <dbReference type="Proteomes" id="UP000444318"/>
    </source>
</evidence>
<accession>A0A843S4T9</accession>
<organism evidence="3 4">
    <name type="scientific">Rugamonas rivuli</name>
    <dbReference type="NCBI Taxonomy" id="2743358"/>
    <lineage>
        <taxon>Bacteria</taxon>
        <taxon>Pseudomonadati</taxon>
        <taxon>Pseudomonadota</taxon>
        <taxon>Betaproteobacteria</taxon>
        <taxon>Burkholderiales</taxon>
        <taxon>Oxalobacteraceae</taxon>
        <taxon>Telluria group</taxon>
        <taxon>Rugamonas</taxon>
    </lineage>
</organism>
<dbReference type="GO" id="GO:0016787">
    <property type="term" value="F:hydrolase activity"/>
    <property type="evidence" value="ECO:0007669"/>
    <property type="project" value="UniProtKB-KW"/>
</dbReference>
<protein>
    <submittedName>
        <fullName evidence="3">Alpha/beta fold hydrolase</fullName>
    </submittedName>
</protein>
<dbReference type="AlphaFoldDB" id="A0A843S4T9"/>
<dbReference type="PANTHER" id="PTHR43798">
    <property type="entry name" value="MONOACYLGLYCEROL LIPASE"/>
    <property type="match status" value="1"/>
</dbReference>